<dbReference type="AlphaFoldDB" id="A0A2A4YHP3"/>
<accession>A0A2A4YHP3</accession>
<dbReference type="Proteomes" id="UP000217838">
    <property type="component" value="Unassembled WGS sequence"/>
</dbReference>
<gene>
    <name evidence="1" type="ORF">COB11_04715</name>
</gene>
<proteinExistence type="predicted"/>
<name>A0A2A4YHP3_UNCAE</name>
<dbReference type="Gene3D" id="2.60.40.10">
    <property type="entry name" value="Immunoglobulins"/>
    <property type="match status" value="1"/>
</dbReference>
<protein>
    <submittedName>
        <fullName evidence="1">Uncharacterized protein</fullName>
    </submittedName>
</protein>
<dbReference type="SUPFAM" id="SSF49899">
    <property type="entry name" value="Concanavalin A-like lectins/glucanases"/>
    <property type="match status" value="1"/>
</dbReference>
<evidence type="ECO:0000313" key="1">
    <source>
        <dbReference type="EMBL" id="PCI93835.1"/>
    </source>
</evidence>
<dbReference type="EMBL" id="NVUU01000051">
    <property type="protein sequence ID" value="PCI93835.1"/>
    <property type="molecule type" value="Genomic_DNA"/>
</dbReference>
<comment type="caution">
    <text evidence="1">The sequence shown here is derived from an EMBL/GenBank/DDBJ whole genome shotgun (WGS) entry which is preliminary data.</text>
</comment>
<reference evidence="2" key="1">
    <citation type="submission" date="2017-08" db="EMBL/GenBank/DDBJ databases">
        <title>A dynamic microbial community with high functional redundancy inhabits the cold, oxic subseafloor aquifer.</title>
        <authorList>
            <person name="Tully B.J."/>
            <person name="Wheat C.G."/>
            <person name="Glazer B.T."/>
            <person name="Huber J.A."/>
        </authorList>
    </citation>
    <scope>NUCLEOTIDE SEQUENCE [LARGE SCALE GENOMIC DNA]</scope>
</reference>
<evidence type="ECO:0000313" key="2">
    <source>
        <dbReference type="Proteomes" id="UP000217838"/>
    </source>
</evidence>
<organism evidence="1 2">
    <name type="scientific">Aerophobetes bacterium</name>
    <dbReference type="NCBI Taxonomy" id="2030807"/>
    <lineage>
        <taxon>Bacteria</taxon>
        <taxon>Candidatus Aerophobota</taxon>
    </lineage>
</organism>
<dbReference type="Gene3D" id="2.60.120.260">
    <property type="entry name" value="Galactose-binding domain-like"/>
    <property type="match status" value="1"/>
</dbReference>
<dbReference type="Gene3D" id="2.60.120.200">
    <property type="match status" value="1"/>
</dbReference>
<dbReference type="InterPro" id="IPR013783">
    <property type="entry name" value="Ig-like_fold"/>
</dbReference>
<sequence>MKTFWITVLCLFAIAAVSSGTYYGLKFYKKDSPPFVATPYDTFIELSWKSDSSAAYYTICSSSKNFPASVDDGEKIYVGKGIKLINVQADRNLDNGTAYYYTLFVIDNSGTIVNSFDAGATPIPMQHKNLVENPDFSNNLVYWSRSQGGDIDVKKAKDPSIGYYVKMSPSSISSAFLKQKISGLKPKTLYTCSLETFSSSISTPPTFSISGGIQQEQQLKNLTPPPKSQPIYGFGPLTYSYAELSDLNKWQRKSFVFFTGSDDPKSPNRFDGTVTLTLTAPRTQDTSAYAAYAQVQVIEGIAPFYYPNPKVPPEGESLIQNPTYKGKPPKDWVLANTTIINERITPKTTISVLKLNPQETITSNAVQIFPFELALNSTYRLNCLVKVDPDKIAYIYLYDKYTNDLLFSMPISQHLADGNWHTVSKTFRTPPSMRVLPMLVFSAYKQQGEGWHASFAKPYLPAVGGEVLPEAYPIPQMQLGERVWTFDRGFLDPSEWLILNQKGSYPNNISFTTIPNNEGRLVKVMKFTSYGNKAEPDRQYRGASIMTRDYFASGRYDVFAKIGDVYEEDGTLDPNFKTRGPIGCSFAIWPFSYITYANTHNPRLYDAPNPIRNTEIDIELPGALPRGAHNWSFNQGRLNTWGGQRGGDGGNIELHRKVPKNISLLDGKIHQFTIVWHSGTDKEGDERVPGFVKWYVDTGASLNEDNLWAEWRGSSYGFDNIPYRCARFYMGCWFPPGAYNTSGTWIPGWAGTPSWYSADFFIEKVIYVPLTEKMLDGYPLPNRDRYEPETSPTHYWHQMSIPK</sequence>
<dbReference type="InterPro" id="IPR013320">
    <property type="entry name" value="ConA-like_dom_sf"/>
</dbReference>